<organism evidence="1 2">
    <name type="scientific">Naganishia onofrii</name>
    <dbReference type="NCBI Taxonomy" id="1851511"/>
    <lineage>
        <taxon>Eukaryota</taxon>
        <taxon>Fungi</taxon>
        <taxon>Dikarya</taxon>
        <taxon>Basidiomycota</taxon>
        <taxon>Agaricomycotina</taxon>
        <taxon>Tremellomycetes</taxon>
        <taxon>Filobasidiales</taxon>
        <taxon>Filobasidiaceae</taxon>
        <taxon>Naganishia</taxon>
    </lineage>
</organism>
<name>A0ACC2XW12_9TREE</name>
<comment type="caution">
    <text evidence="1">The sequence shown here is derived from an EMBL/GenBank/DDBJ whole genome shotgun (WGS) entry which is preliminary data.</text>
</comment>
<dbReference type="Proteomes" id="UP001234202">
    <property type="component" value="Unassembled WGS sequence"/>
</dbReference>
<reference evidence="1" key="1">
    <citation type="submission" date="2023-04" db="EMBL/GenBank/DDBJ databases">
        <title>Draft Genome sequencing of Naganishia species isolated from polar environments using Oxford Nanopore Technology.</title>
        <authorList>
            <person name="Leo P."/>
            <person name="Venkateswaran K."/>
        </authorList>
    </citation>
    <scope>NUCLEOTIDE SEQUENCE</scope>
    <source>
        <strain evidence="1">DBVPG 5303</strain>
    </source>
</reference>
<protein>
    <submittedName>
        <fullName evidence="1">Uncharacterized protein</fullName>
    </submittedName>
</protein>
<evidence type="ECO:0000313" key="1">
    <source>
        <dbReference type="EMBL" id="KAJ9128200.1"/>
    </source>
</evidence>
<accession>A0ACC2XW12</accession>
<dbReference type="EMBL" id="JASBWV010000001">
    <property type="protein sequence ID" value="KAJ9128200.1"/>
    <property type="molecule type" value="Genomic_DNA"/>
</dbReference>
<evidence type="ECO:0000313" key="2">
    <source>
        <dbReference type="Proteomes" id="UP001234202"/>
    </source>
</evidence>
<sequence>MATYLTTPMPSSLPSHKLGFQPEEGIEHQVHSIAQHWLTQFEIATSNNDGDLFQSLFVNNGFWRDVMAFTNDYRAIRTSNIAAAAKARFPVVKARNFVFAQTDPSLSQPFDDVTFLTLHFNFDTETGPCYGIAHLAYEKQEWKAFTCFTLLEGIHDNPQRIGAHRPRGSHNDKMSYDEKRALENEFKDEDPEVLIVGGGHNGLALAAQLNTLGVSNLVIDKQQRVGDNWRLRYKSLSLHDPVYANHLPFFPFPSNWPVFTPAGKLANFLEAYVDVLEINAWCQATLDPSKTTYNEQKKKWEVTITRQRNGSTETRSMTVSHVVLATGLGGGKPKMPPAFKGQEGFGGKVVHSSRHGSGADWKGKRALVVGACTSGHDICVDFAQNGVDVTMLQRSPTFVMSVQKGMPMVVGGLYSENTPPTDLADRIAESNPKMVAKLYHQRLVPMLYEADKELLEGLTKAGFNHWKGPEESGFLMSACTSPPYYIATQLNSLPYLVALEKAGGYYFSTGGSEMIARGDIKVKQGEIASFGNDTEITFKDGSKENFDVVVFATGYTGFPDTIRETIGGSYAEKFNPVWGLDEEGEIRGVARESGIPNFFFLVGNLSACRMSSKVLALQIKAQILGIFGERYTYAHQMQSGGLADRTEFHAINGMNGHPEVVRDYE</sequence>
<gene>
    <name evidence="1" type="ORF">QFC24_000492</name>
</gene>
<keyword evidence="2" id="KW-1185">Reference proteome</keyword>
<proteinExistence type="predicted"/>